<gene>
    <name evidence="1" type="ORF">HPB49_010843</name>
</gene>
<reference evidence="1" key="1">
    <citation type="submission" date="2020-05" db="EMBL/GenBank/DDBJ databases">
        <title>Large-scale comparative analyses of tick genomes elucidate their genetic diversity and vector capacities.</title>
        <authorList>
            <person name="Jia N."/>
            <person name="Wang J."/>
            <person name="Shi W."/>
            <person name="Du L."/>
            <person name="Sun Y."/>
            <person name="Zhan W."/>
            <person name="Jiang J."/>
            <person name="Wang Q."/>
            <person name="Zhang B."/>
            <person name="Ji P."/>
            <person name="Sakyi L.B."/>
            <person name="Cui X."/>
            <person name="Yuan T."/>
            <person name="Jiang B."/>
            <person name="Yang W."/>
            <person name="Lam T.T.-Y."/>
            <person name="Chang Q."/>
            <person name="Ding S."/>
            <person name="Wang X."/>
            <person name="Zhu J."/>
            <person name="Ruan X."/>
            <person name="Zhao L."/>
            <person name="Wei J."/>
            <person name="Que T."/>
            <person name="Du C."/>
            <person name="Cheng J."/>
            <person name="Dai P."/>
            <person name="Han X."/>
            <person name="Huang E."/>
            <person name="Gao Y."/>
            <person name="Liu J."/>
            <person name="Shao H."/>
            <person name="Ye R."/>
            <person name="Li L."/>
            <person name="Wei W."/>
            <person name="Wang X."/>
            <person name="Wang C."/>
            <person name="Yang T."/>
            <person name="Huo Q."/>
            <person name="Li W."/>
            <person name="Guo W."/>
            <person name="Chen H."/>
            <person name="Zhou L."/>
            <person name="Ni X."/>
            <person name="Tian J."/>
            <person name="Zhou Y."/>
            <person name="Sheng Y."/>
            <person name="Liu T."/>
            <person name="Pan Y."/>
            <person name="Xia L."/>
            <person name="Li J."/>
            <person name="Zhao F."/>
            <person name="Cao W."/>
        </authorList>
    </citation>
    <scope>NUCLEOTIDE SEQUENCE</scope>
    <source>
        <strain evidence="1">Dsil-2018</strain>
    </source>
</reference>
<evidence type="ECO:0000313" key="2">
    <source>
        <dbReference type="Proteomes" id="UP000821865"/>
    </source>
</evidence>
<accession>A0ACB8C346</accession>
<dbReference type="Proteomes" id="UP000821865">
    <property type="component" value="Chromosome 9"/>
</dbReference>
<sequence>MVQQQQQRLEPSAATASITGFSLDQLHVGVLLHPLRTPGSKVSKTADEAASTAASEAEACGEDVRNAQYCNPWDKDPSTGDLPLQRTEEQRNKSPTPAHATPAAKGVPSTNEMDHQRHIYEMVLGLRLKRRGHDQSFDRRTQSPVIIFSGLQQQLFAGTLYPVPSSSSSSEVSAIPGRKGDMVDATTASEEHSSSYGSPVLIPATRDHGLAFKEASAAIDKSHPLPWSPICENPPAPSAACVKVPRCSLYVSAAPKAWWPPQQQSAASQWLRLCPPGVQSITILAQPLQLFL</sequence>
<keyword evidence="2" id="KW-1185">Reference proteome</keyword>
<evidence type="ECO:0000313" key="1">
    <source>
        <dbReference type="EMBL" id="KAH7933249.1"/>
    </source>
</evidence>
<name>A0ACB8C346_DERSI</name>
<comment type="caution">
    <text evidence="1">The sequence shown here is derived from an EMBL/GenBank/DDBJ whole genome shotgun (WGS) entry which is preliminary data.</text>
</comment>
<protein>
    <submittedName>
        <fullName evidence="1">Uncharacterized protein</fullName>
    </submittedName>
</protein>
<proteinExistence type="predicted"/>
<organism evidence="1 2">
    <name type="scientific">Dermacentor silvarum</name>
    <name type="common">Tick</name>
    <dbReference type="NCBI Taxonomy" id="543639"/>
    <lineage>
        <taxon>Eukaryota</taxon>
        <taxon>Metazoa</taxon>
        <taxon>Ecdysozoa</taxon>
        <taxon>Arthropoda</taxon>
        <taxon>Chelicerata</taxon>
        <taxon>Arachnida</taxon>
        <taxon>Acari</taxon>
        <taxon>Parasitiformes</taxon>
        <taxon>Ixodida</taxon>
        <taxon>Ixodoidea</taxon>
        <taxon>Ixodidae</taxon>
        <taxon>Rhipicephalinae</taxon>
        <taxon>Dermacentor</taxon>
    </lineage>
</organism>
<dbReference type="EMBL" id="CM023478">
    <property type="protein sequence ID" value="KAH7933249.1"/>
    <property type="molecule type" value="Genomic_DNA"/>
</dbReference>